<evidence type="ECO:0000256" key="1">
    <source>
        <dbReference type="SAM" id="SignalP"/>
    </source>
</evidence>
<reference evidence="2" key="1">
    <citation type="submission" date="2022-07" db="EMBL/GenBank/DDBJ databases">
        <title>Phylogenomic reconstructions and comparative analyses of Kickxellomycotina fungi.</title>
        <authorList>
            <person name="Reynolds N.K."/>
            <person name="Stajich J.E."/>
            <person name="Barry K."/>
            <person name="Grigoriev I.V."/>
            <person name="Crous P."/>
            <person name="Smith M.E."/>
        </authorList>
    </citation>
    <scope>NUCLEOTIDE SEQUENCE</scope>
    <source>
        <strain evidence="2">BCRC 34381</strain>
    </source>
</reference>
<protein>
    <submittedName>
        <fullName evidence="2">Uncharacterized protein</fullName>
    </submittedName>
</protein>
<organism evidence="2 3">
    <name type="scientific">Coemansia biformis</name>
    <dbReference type="NCBI Taxonomy" id="1286918"/>
    <lineage>
        <taxon>Eukaryota</taxon>
        <taxon>Fungi</taxon>
        <taxon>Fungi incertae sedis</taxon>
        <taxon>Zoopagomycota</taxon>
        <taxon>Kickxellomycotina</taxon>
        <taxon>Kickxellomycetes</taxon>
        <taxon>Kickxellales</taxon>
        <taxon>Kickxellaceae</taxon>
        <taxon>Coemansia</taxon>
    </lineage>
</organism>
<comment type="caution">
    <text evidence="2">The sequence shown here is derived from an EMBL/GenBank/DDBJ whole genome shotgun (WGS) entry which is preliminary data.</text>
</comment>
<proteinExistence type="predicted"/>
<evidence type="ECO:0000313" key="2">
    <source>
        <dbReference type="EMBL" id="KAJ1728127.1"/>
    </source>
</evidence>
<evidence type="ECO:0000313" key="3">
    <source>
        <dbReference type="Proteomes" id="UP001143981"/>
    </source>
</evidence>
<gene>
    <name evidence="2" type="ORF">LPJ61_004202</name>
</gene>
<feature type="chain" id="PRO_5040723186" evidence="1">
    <location>
        <begin position="21"/>
        <end position="129"/>
    </location>
</feature>
<dbReference type="EMBL" id="JANBOI010000891">
    <property type="protein sequence ID" value="KAJ1728127.1"/>
    <property type="molecule type" value="Genomic_DNA"/>
</dbReference>
<dbReference type="AlphaFoldDB" id="A0A9W7Y9R6"/>
<dbReference type="OrthoDB" id="5549922at2759"/>
<sequence>MKLLGWLAALPFAMVPTVHGAPLVKSAIMTLGVDGPIETGVYDVASVGASYVVENPGLFGPLLNAIPGAQPILNAAHLLGGRFAGSTAGGIASRAIQGFLEGETGNNLPLVGWIIRNGDEHGVHSEQAQ</sequence>
<accession>A0A9W7Y9R6</accession>
<name>A0A9W7Y9R6_9FUNG</name>
<dbReference type="Proteomes" id="UP001143981">
    <property type="component" value="Unassembled WGS sequence"/>
</dbReference>
<feature type="signal peptide" evidence="1">
    <location>
        <begin position="1"/>
        <end position="20"/>
    </location>
</feature>
<keyword evidence="1" id="KW-0732">Signal</keyword>
<keyword evidence="3" id="KW-1185">Reference proteome</keyword>